<keyword evidence="5" id="KW-0539">Nucleus</keyword>
<comment type="subcellular location">
    <subcellularLocation>
        <location evidence="1">Nucleus</location>
    </subcellularLocation>
</comment>
<accession>A0A813M3W5</accession>
<feature type="domain" description="C3HC-type" evidence="7">
    <location>
        <begin position="23"/>
        <end position="156"/>
    </location>
</feature>
<dbReference type="Pfam" id="PF07967">
    <property type="entry name" value="zf-C3HC"/>
    <property type="match status" value="1"/>
</dbReference>
<evidence type="ECO:0000313" key="10">
    <source>
        <dbReference type="Proteomes" id="UP000663879"/>
    </source>
</evidence>
<evidence type="ECO:0000256" key="2">
    <source>
        <dbReference type="ARBA" id="ARBA00022723"/>
    </source>
</evidence>
<evidence type="ECO:0000256" key="6">
    <source>
        <dbReference type="ARBA" id="ARBA00044931"/>
    </source>
</evidence>
<keyword evidence="10" id="KW-1185">Reference proteome</keyword>
<dbReference type="OrthoDB" id="614844at2759"/>
<evidence type="ECO:0000313" key="9">
    <source>
        <dbReference type="EMBL" id="CAF0709969.1"/>
    </source>
</evidence>
<reference evidence="9" key="1">
    <citation type="submission" date="2021-02" db="EMBL/GenBank/DDBJ databases">
        <authorList>
            <person name="Nowell W R."/>
        </authorList>
    </citation>
    <scope>NUCLEOTIDE SEQUENCE</scope>
    <source>
        <strain evidence="9">Ploen Becks lab</strain>
    </source>
</reference>
<keyword evidence="2" id="KW-0479">Metal-binding</keyword>
<evidence type="ECO:0000259" key="8">
    <source>
        <dbReference type="Pfam" id="PF08600"/>
    </source>
</evidence>
<keyword evidence="3" id="KW-0863">Zinc-finger</keyword>
<protein>
    <recommendedName>
        <fullName evidence="11">Nuclear-interacting partner of ALK</fullName>
    </recommendedName>
</protein>
<evidence type="ECO:0000256" key="4">
    <source>
        <dbReference type="ARBA" id="ARBA00022833"/>
    </source>
</evidence>
<dbReference type="Pfam" id="PF08600">
    <property type="entry name" value="NuBaID_C"/>
    <property type="match status" value="1"/>
</dbReference>
<evidence type="ECO:0000256" key="1">
    <source>
        <dbReference type="ARBA" id="ARBA00004123"/>
    </source>
</evidence>
<dbReference type="Proteomes" id="UP000663879">
    <property type="component" value="Unassembled WGS sequence"/>
</dbReference>
<comment type="function">
    <text evidence="6">Required for proper positioning of a substantial amount of TPR at the nuclear basket (NB) through interaction with TPR.</text>
</comment>
<comment type="caution">
    <text evidence="9">The sequence shown here is derived from an EMBL/GenBank/DDBJ whole genome shotgun (WGS) entry which is preliminary data.</text>
</comment>
<evidence type="ECO:0008006" key="11">
    <source>
        <dbReference type="Google" id="ProtNLM"/>
    </source>
</evidence>
<keyword evidence="4" id="KW-0862">Zinc</keyword>
<sequence>MESLNDSLIEYRKVKTNCKSLQSYEKYLQRLKTFELHKWFAKPVDFSPVECARRGWFNLNKDTLKCVVCCNILYHHSQSPIKASKFKKISNEKYNETKNLTDPSFLVEKHNQNCPWRTLKIPNQLILPDVYDEEKVYKNFLDLKSNLKKCSQLPILDEQIFHILDKNLIYINQDETSKKNNSKDEYLTKYILACCGWSYNETKDILQCDRCLRSVGLWLYKRYNKIEEDKSNDDECQNFTNIFGRSDLDTDDTAIKNILTKLINSVVIEEENLLKNETFTPNSERTKRKLNDSFSDDSKKSQTIGKKYFNPFSEHHNWCPWIIETEHKNTLILNFETLKKYFTKKNSLKVDEKEKNDISSSKLKSSDIINSDSLFDRIKSVQSILINCTSQLSQK</sequence>
<feature type="domain" description="NuBaID C-terminal" evidence="8">
    <location>
        <begin position="191"/>
        <end position="330"/>
    </location>
</feature>
<proteinExistence type="predicted"/>
<evidence type="ECO:0000256" key="5">
    <source>
        <dbReference type="ARBA" id="ARBA00023242"/>
    </source>
</evidence>
<dbReference type="InterPro" id="IPR013909">
    <property type="entry name" value="NuBaID_C"/>
</dbReference>
<evidence type="ECO:0000256" key="3">
    <source>
        <dbReference type="ARBA" id="ARBA00022771"/>
    </source>
</evidence>
<dbReference type="GO" id="GO:0005634">
    <property type="term" value="C:nucleus"/>
    <property type="evidence" value="ECO:0007669"/>
    <property type="project" value="UniProtKB-SubCell"/>
</dbReference>
<dbReference type="PANTHER" id="PTHR15835">
    <property type="entry name" value="NUCLEAR-INTERACTING PARTNER OF ALK"/>
    <property type="match status" value="1"/>
</dbReference>
<gene>
    <name evidence="9" type="ORF">OXX778_LOCUS881</name>
</gene>
<dbReference type="InterPro" id="IPR012935">
    <property type="entry name" value="NuBaID_N"/>
</dbReference>
<dbReference type="EMBL" id="CAJNOC010000050">
    <property type="protein sequence ID" value="CAF0709969.1"/>
    <property type="molecule type" value="Genomic_DNA"/>
</dbReference>
<dbReference type="AlphaFoldDB" id="A0A813M3W5"/>
<organism evidence="9 10">
    <name type="scientific">Brachionus calyciflorus</name>
    <dbReference type="NCBI Taxonomy" id="104777"/>
    <lineage>
        <taxon>Eukaryota</taxon>
        <taxon>Metazoa</taxon>
        <taxon>Spiralia</taxon>
        <taxon>Gnathifera</taxon>
        <taxon>Rotifera</taxon>
        <taxon>Eurotatoria</taxon>
        <taxon>Monogononta</taxon>
        <taxon>Pseudotrocha</taxon>
        <taxon>Ploima</taxon>
        <taxon>Brachionidae</taxon>
        <taxon>Brachionus</taxon>
    </lineage>
</organism>
<dbReference type="GO" id="GO:0008270">
    <property type="term" value="F:zinc ion binding"/>
    <property type="evidence" value="ECO:0007669"/>
    <property type="project" value="UniProtKB-KW"/>
</dbReference>
<evidence type="ECO:0000259" key="7">
    <source>
        <dbReference type="Pfam" id="PF07967"/>
    </source>
</evidence>
<dbReference type="PANTHER" id="PTHR15835:SF6">
    <property type="entry name" value="ZINC FINGER C3HC-TYPE PROTEIN 1"/>
    <property type="match status" value="1"/>
</dbReference>
<name>A0A813M3W5_9BILA</name>